<dbReference type="PANTHER" id="PTHR43377:SF1">
    <property type="entry name" value="BILIVERDIN REDUCTASE A"/>
    <property type="match status" value="1"/>
</dbReference>
<dbReference type="Proteomes" id="UP001164803">
    <property type="component" value="Chromosome"/>
</dbReference>
<dbReference type="Pfam" id="PF01408">
    <property type="entry name" value="GFO_IDH_MocA"/>
    <property type="match status" value="1"/>
</dbReference>
<evidence type="ECO:0000313" key="4">
    <source>
        <dbReference type="Proteomes" id="UP001164803"/>
    </source>
</evidence>
<dbReference type="SUPFAM" id="SSF51735">
    <property type="entry name" value="NAD(P)-binding Rossmann-fold domains"/>
    <property type="match status" value="1"/>
</dbReference>
<dbReference type="RefSeq" id="WP_268042852.1">
    <property type="nucleotide sequence ID" value="NZ_CP104064.1"/>
</dbReference>
<evidence type="ECO:0000259" key="1">
    <source>
        <dbReference type="Pfam" id="PF01408"/>
    </source>
</evidence>
<dbReference type="InterPro" id="IPR055170">
    <property type="entry name" value="GFO_IDH_MocA-like_dom"/>
</dbReference>
<name>A0ABY6YY74_9BACL</name>
<dbReference type="EMBL" id="CP104064">
    <property type="protein sequence ID" value="WAH35569.1"/>
    <property type="molecule type" value="Genomic_DNA"/>
</dbReference>
<reference evidence="3" key="1">
    <citation type="submission" date="2022-08" db="EMBL/GenBank/DDBJ databases">
        <title>Alicyclobacillus dauci DSM2870, complete genome.</title>
        <authorList>
            <person name="Wang Q."/>
            <person name="Cai R."/>
            <person name="Wang Z."/>
        </authorList>
    </citation>
    <scope>NUCLEOTIDE SEQUENCE</scope>
    <source>
        <strain evidence="3">DSM 28700</strain>
    </source>
</reference>
<protein>
    <submittedName>
        <fullName evidence="3">Gfo/Idh/MocA family oxidoreductase</fullName>
    </submittedName>
</protein>
<keyword evidence="4" id="KW-1185">Reference proteome</keyword>
<dbReference type="Pfam" id="PF22725">
    <property type="entry name" value="GFO_IDH_MocA_C3"/>
    <property type="match status" value="1"/>
</dbReference>
<dbReference type="InterPro" id="IPR051450">
    <property type="entry name" value="Gfo/Idh/MocA_Oxidoreductases"/>
</dbReference>
<accession>A0ABY6YY74</accession>
<dbReference type="Gene3D" id="3.30.360.10">
    <property type="entry name" value="Dihydrodipicolinate Reductase, domain 2"/>
    <property type="match status" value="1"/>
</dbReference>
<feature type="domain" description="Gfo/Idh/MocA-like oxidoreductase N-terminal" evidence="1">
    <location>
        <begin position="2"/>
        <end position="118"/>
    </location>
</feature>
<dbReference type="Gene3D" id="3.40.50.720">
    <property type="entry name" value="NAD(P)-binding Rossmann-like Domain"/>
    <property type="match status" value="1"/>
</dbReference>
<evidence type="ECO:0000313" key="3">
    <source>
        <dbReference type="EMBL" id="WAH35569.1"/>
    </source>
</evidence>
<organism evidence="3 4">
    <name type="scientific">Alicyclobacillus dauci</name>
    <dbReference type="NCBI Taxonomy" id="1475485"/>
    <lineage>
        <taxon>Bacteria</taxon>
        <taxon>Bacillati</taxon>
        <taxon>Bacillota</taxon>
        <taxon>Bacilli</taxon>
        <taxon>Bacillales</taxon>
        <taxon>Alicyclobacillaceae</taxon>
        <taxon>Alicyclobacillus</taxon>
    </lineage>
</organism>
<sequence length="328" mass="36177">MKVGIISFAHMHAHAYTEALKHIPDVELSIISDENEERGMIASDKFDVPYVSDYHDLLDTDVDAVIVCAENAQHARIVVAAAQAKKHVLCEKPIATTVEDAVRMVEACEEHGTILQIAFPVRFQPSIRRVKALIDEGKLGRILAIRGTNRGQNPGGWFVDPELSGGGAVMDHTVHVIDLMRWFTGSEVREVYAEIDTHFNQDLRVDDCGLLVFDFENGVVASHDPSWSRCKTYPTWGDVTLEVIGTDGVVEVDAFAQAMTLHSDTLGHATYQNWGDDMDQLLVADFVHSVRAKQDASVTGEDGLRALEVALAAYRSADTKSPVKLARR</sequence>
<dbReference type="SUPFAM" id="SSF55347">
    <property type="entry name" value="Glyceraldehyde-3-phosphate dehydrogenase-like, C-terminal domain"/>
    <property type="match status" value="1"/>
</dbReference>
<evidence type="ECO:0000259" key="2">
    <source>
        <dbReference type="Pfam" id="PF22725"/>
    </source>
</evidence>
<gene>
    <name evidence="3" type="ORF">NZD86_14905</name>
</gene>
<dbReference type="InterPro" id="IPR000683">
    <property type="entry name" value="Gfo/Idh/MocA-like_OxRdtase_N"/>
</dbReference>
<dbReference type="PANTHER" id="PTHR43377">
    <property type="entry name" value="BILIVERDIN REDUCTASE A"/>
    <property type="match status" value="1"/>
</dbReference>
<dbReference type="InterPro" id="IPR036291">
    <property type="entry name" value="NAD(P)-bd_dom_sf"/>
</dbReference>
<feature type="domain" description="GFO/IDH/MocA-like oxidoreductase" evidence="2">
    <location>
        <begin position="127"/>
        <end position="250"/>
    </location>
</feature>
<proteinExistence type="predicted"/>